<evidence type="ECO:0000256" key="7">
    <source>
        <dbReference type="ARBA" id="ARBA00023098"/>
    </source>
</evidence>
<evidence type="ECO:0000256" key="8">
    <source>
        <dbReference type="ARBA" id="ARBA00023136"/>
    </source>
</evidence>
<dbReference type="GO" id="GO:0006631">
    <property type="term" value="P:fatty acid metabolic process"/>
    <property type="evidence" value="ECO:0007669"/>
    <property type="project" value="UniProtKB-KW"/>
</dbReference>
<comment type="subcellular location">
    <subcellularLocation>
        <location evidence="1">Membrane</location>
        <topology evidence="1">Multi-pass membrane protein</topology>
    </subcellularLocation>
</comment>
<evidence type="ECO:0000256" key="6">
    <source>
        <dbReference type="ARBA" id="ARBA00022989"/>
    </source>
</evidence>
<keyword evidence="9 11" id="KW-0012">Acyltransferase</keyword>
<dbReference type="FunFam" id="3.30.559.10:FF:000002">
    <property type="entry name" value="carnitine O-palmitoyltransferase 1, liver isoform"/>
    <property type="match status" value="1"/>
</dbReference>
<proteinExistence type="inferred from homology"/>
<comment type="similarity">
    <text evidence="2 11">Belongs to the carnitine/choline acetyltransferase family.</text>
</comment>
<evidence type="ECO:0000256" key="10">
    <source>
        <dbReference type="PIRSR" id="PIRSR600542-1"/>
    </source>
</evidence>
<dbReference type="SUPFAM" id="SSF52777">
    <property type="entry name" value="CoA-dependent acyltransferases"/>
    <property type="match status" value="2"/>
</dbReference>
<dbReference type="GO" id="GO:0016020">
    <property type="term" value="C:membrane"/>
    <property type="evidence" value="ECO:0007669"/>
    <property type="project" value="UniProtKB-SubCell"/>
</dbReference>
<feature type="active site" description="Proton acceptor" evidence="10">
    <location>
        <position position="163"/>
    </location>
</feature>
<dbReference type="PANTHER" id="PTHR22589:SF99">
    <property type="entry name" value="CHOLINE_CARNITINE ACYLTRANSFERASE DOMAIN-CONTAINING PROTEIN"/>
    <property type="match status" value="1"/>
</dbReference>
<accession>A0A183CWG7</accession>
<dbReference type="WBParaSite" id="GPUH_0000080801-mRNA-1">
    <property type="protein sequence ID" value="GPUH_0000080801-mRNA-1"/>
    <property type="gene ID" value="GPUH_0000080801"/>
</dbReference>
<organism evidence="13">
    <name type="scientific">Gongylonema pulchrum</name>
    <dbReference type="NCBI Taxonomy" id="637853"/>
    <lineage>
        <taxon>Eukaryota</taxon>
        <taxon>Metazoa</taxon>
        <taxon>Ecdysozoa</taxon>
        <taxon>Nematoda</taxon>
        <taxon>Chromadorea</taxon>
        <taxon>Rhabditida</taxon>
        <taxon>Spirurina</taxon>
        <taxon>Spiruromorpha</taxon>
        <taxon>Spiruroidea</taxon>
        <taxon>Gongylonematidae</taxon>
        <taxon>Gongylonema</taxon>
    </lineage>
</organism>
<keyword evidence="3 11" id="KW-0808">Transferase</keyword>
<evidence type="ECO:0000256" key="2">
    <source>
        <dbReference type="ARBA" id="ARBA00005232"/>
    </source>
</evidence>
<protein>
    <submittedName>
        <fullName evidence="13">Carn_acyltransf domain-containing protein</fullName>
    </submittedName>
</protein>
<evidence type="ECO:0000256" key="5">
    <source>
        <dbReference type="ARBA" id="ARBA00022832"/>
    </source>
</evidence>
<keyword evidence="7" id="KW-0443">Lipid metabolism</keyword>
<dbReference type="AlphaFoldDB" id="A0A183CWG7"/>
<dbReference type="InterPro" id="IPR039551">
    <property type="entry name" value="Cho/carn_acyl_trans"/>
</dbReference>
<evidence type="ECO:0000313" key="13">
    <source>
        <dbReference type="WBParaSite" id="GPUH_0000080801-mRNA-1"/>
    </source>
</evidence>
<dbReference type="GO" id="GO:0009437">
    <property type="term" value="P:carnitine metabolic process"/>
    <property type="evidence" value="ECO:0007669"/>
    <property type="project" value="TreeGrafter"/>
</dbReference>
<keyword evidence="5" id="KW-0276">Fatty acid metabolism</keyword>
<evidence type="ECO:0000256" key="9">
    <source>
        <dbReference type="ARBA" id="ARBA00023315"/>
    </source>
</evidence>
<dbReference type="InterPro" id="IPR000542">
    <property type="entry name" value="Carn_acyl_trans"/>
</dbReference>
<dbReference type="InterPro" id="IPR023213">
    <property type="entry name" value="CAT-like_dom_sf"/>
</dbReference>
<evidence type="ECO:0000256" key="4">
    <source>
        <dbReference type="ARBA" id="ARBA00022692"/>
    </source>
</evidence>
<dbReference type="PANTHER" id="PTHR22589">
    <property type="entry name" value="CARNITINE O-ACYLTRANSFERASE"/>
    <property type="match status" value="1"/>
</dbReference>
<sequence length="442" mass="50451">LSVKSSFGIFEITDHLETYGLSRHIAVYHRGCIYKLRVFDEDDRIYSLDELTEIFEELLMRDENVGEVEGRIAALTTDTRDRWHENRRQFFLENAINKETLCAIESAIFFLVLDHSEYYDDDSEMLGSFFKNMLAGDGCNRWADKSLNYVVAANGRCGGTTEHSIGDGAEFDYVFENFAYMDNKIIDSTYAVRLKFDIDEKMSKEIMRCYADYQQQISDLDVASIVFADFGKGLLKEGSISPDAFVQMALQLASYRDQGKFCLTYESASARFFAASRTETLRPVTKESCAFVRSMLDANSSREERLSLLLRAVEVHGLHKTQCMVGQGFDRHLFVLYVLSKLTSIRSPFLEYYIGQEWQLSTSQVPNMSQQLDEDSEPGLSWFGAGFGAVCKSGYGICYRFAGNHSICVHITSYRSAENTDSRRFQQYMIQSFHEISALIKA</sequence>
<keyword evidence="8" id="KW-0472">Membrane</keyword>
<dbReference type="GO" id="GO:0005739">
    <property type="term" value="C:mitochondrion"/>
    <property type="evidence" value="ECO:0007669"/>
    <property type="project" value="TreeGrafter"/>
</dbReference>
<dbReference type="GO" id="GO:0004095">
    <property type="term" value="F:carnitine O-palmitoyltransferase activity"/>
    <property type="evidence" value="ECO:0007669"/>
    <property type="project" value="TreeGrafter"/>
</dbReference>
<dbReference type="Gene3D" id="3.30.559.70">
    <property type="entry name" value="Choline/Carnitine o-acyltransferase, domain 2"/>
    <property type="match status" value="1"/>
</dbReference>
<dbReference type="InterPro" id="IPR042231">
    <property type="entry name" value="Cho/carn_acyl_trans_2"/>
</dbReference>
<evidence type="ECO:0000259" key="12">
    <source>
        <dbReference type="Pfam" id="PF00755"/>
    </source>
</evidence>
<dbReference type="PROSITE" id="PS00440">
    <property type="entry name" value="ACYLTRANSF_C_2"/>
    <property type="match status" value="1"/>
</dbReference>
<keyword evidence="6" id="KW-1133">Transmembrane helix</keyword>
<name>A0A183CWG7_9BILA</name>
<reference evidence="13" key="1">
    <citation type="submission" date="2016-06" db="UniProtKB">
        <authorList>
            <consortium name="WormBaseParasite"/>
        </authorList>
    </citation>
    <scope>IDENTIFICATION</scope>
</reference>
<evidence type="ECO:0000256" key="3">
    <source>
        <dbReference type="ARBA" id="ARBA00022679"/>
    </source>
</evidence>
<evidence type="ECO:0000256" key="1">
    <source>
        <dbReference type="ARBA" id="ARBA00004141"/>
    </source>
</evidence>
<dbReference type="Gene3D" id="3.30.559.10">
    <property type="entry name" value="Chloramphenicol acetyltransferase-like domain"/>
    <property type="match status" value="1"/>
</dbReference>
<feature type="domain" description="Choline/carnitine acyltransferase" evidence="12">
    <location>
        <begin position="14"/>
        <end position="429"/>
    </location>
</feature>
<keyword evidence="4" id="KW-0812">Transmembrane</keyword>
<evidence type="ECO:0000256" key="11">
    <source>
        <dbReference type="RuleBase" id="RU003801"/>
    </source>
</evidence>
<dbReference type="Pfam" id="PF00755">
    <property type="entry name" value="Carn_acyltransf"/>
    <property type="match status" value="1"/>
</dbReference>